<organism evidence="1 2">
    <name type="scientific">Pristionchus mayeri</name>
    <dbReference type="NCBI Taxonomy" id="1317129"/>
    <lineage>
        <taxon>Eukaryota</taxon>
        <taxon>Metazoa</taxon>
        <taxon>Ecdysozoa</taxon>
        <taxon>Nematoda</taxon>
        <taxon>Chromadorea</taxon>
        <taxon>Rhabditida</taxon>
        <taxon>Rhabditina</taxon>
        <taxon>Diplogasteromorpha</taxon>
        <taxon>Diplogasteroidea</taxon>
        <taxon>Neodiplogasteridae</taxon>
        <taxon>Pristionchus</taxon>
    </lineage>
</organism>
<feature type="non-terminal residue" evidence="1">
    <location>
        <position position="86"/>
    </location>
</feature>
<comment type="caution">
    <text evidence="1">The sequence shown here is derived from an EMBL/GenBank/DDBJ whole genome shotgun (WGS) entry which is preliminary data.</text>
</comment>
<keyword evidence="2" id="KW-1185">Reference proteome</keyword>
<evidence type="ECO:0000313" key="2">
    <source>
        <dbReference type="Proteomes" id="UP001328107"/>
    </source>
</evidence>
<proteinExistence type="predicted"/>
<protein>
    <submittedName>
        <fullName evidence="1">Uncharacterized protein</fullName>
    </submittedName>
</protein>
<sequence>FRWSSRSSGGRACRWWERMDRRPIRVSPSSPPRPATVRCARDASPSIRVQIHFEGRSRVRGGRPHLMQMDFVRDPLLVYCFSMVFR</sequence>
<name>A0AAN5D2Q1_9BILA</name>
<dbReference type="AlphaFoldDB" id="A0AAN5D2Q1"/>
<dbReference type="EMBL" id="BTRK01000005">
    <property type="protein sequence ID" value="GMR54534.1"/>
    <property type="molecule type" value="Genomic_DNA"/>
</dbReference>
<reference evidence="2" key="1">
    <citation type="submission" date="2022-10" db="EMBL/GenBank/DDBJ databases">
        <title>Genome assembly of Pristionchus species.</title>
        <authorList>
            <person name="Yoshida K."/>
            <person name="Sommer R.J."/>
        </authorList>
    </citation>
    <scope>NUCLEOTIDE SEQUENCE [LARGE SCALE GENOMIC DNA]</scope>
    <source>
        <strain evidence="2">RS5460</strain>
    </source>
</reference>
<feature type="non-terminal residue" evidence="1">
    <location>
        <position position="1"/>
    </location>
</feature>
<dbReference type="Proteomes" id="UP001328107">
    <property type="component" value="Unassembled WGS sequence"/>
</dbReference>
<accession>A0AAN5D2Q1</accession>
<gene>
    <name evidence="1" type="ORF">PMAYCL1PPCAC_24729</name>
</gene>
<evidence type="ECO:0000313" key="1">
    <source>
        <dbReference type="EMBL" id="GMR54534.1"/>
    </source>
</evidence>